<reference evidence="3" key="3">
    <citation type="submission" date="2020-12" db="UniProtKB">
        <authorList>
            <consortium name="EnsemblPlants"/>
        </authorList>
    </citation>
    <scope>IDENTIFICATION</scope>
</reference>
<protein>
    <submittedName>
        <fullName evidence="2 3">Uncharacterized protein</fullName>
    </submittedName>
</protein>
<evidence type="ECO:0000256" key="1">
    <source>
        <dbReference type="SAM" id="MobiDB-lite"/>
    </source>
</evidence>
<accession>A0A2K1IN37</accession>
<gene>
    <name evidence="2" type="ORF">PHYPA_027007</name>
</gene>
<evidence type="ECO:0000313" key="2">
    <source>
        <dbReference type="EMBL" id="PNR30691.1"/>
    </source>
</evidence>
<dbReference type="InParanoid" id="A0A2K1IN37"/>
<proteinExistence type="predicted"/>
<evidence type="ECO:0000313" key="4">
    <source>
        <dbReference type="Proteomes" id="UP000006727"/>
    </source>
</evidence>
<name>A0A2K1IN37_PHYPA</name>
<evidence type="ECO:0000313" key="3">
    <source>
        <dbReference type="EnsemblPlants" id="PAC:32903754.CDS.1"/>
    </source>
</evidence>
<organism evidence="2">
    <name type="scientific">Physcomitrium patens</name>
    <name type="common">Spreading-leaved earth moss</name>
    <name type="synonym">Physcomitrella patens</name>
    <dbReference type="NCBI Taxonomy" id="3218"/>
    <lineage>
        <taxon>Eukaryota</taxon>
        <taxon>Viridiplantae</taxon>
        <taxon>Streptophyta</taxon>
        <taxon>Embryophyta</taxon>
        <taxon>Bryophyta</taxon>
        <taxon>Bryophytina</taxon>
        <taxon>Bryopsida</taxon>
        <taxon>Funariidae</taxon>
        <taxon>Funariales</taxon>
        <taxon>Funariaceae</taxon>
        <taxon>Physcomitrium</taxon>
    </lineage>
</organism>
<dbReference type="Proteomes" id="UP000006727">
    <property type="component" value="Chromosome 22"/>
</dbReference>
<dbReference type="EnsemblPlants" id="Pp3c22_11120V3.2">
    <property type="protein sequence ID" value="PAC:32903755.CDS.1"/>
    <property type="gene ID" value="Pp3c22_11120"/>
</dbReference>
<dbReference type="PaxDb" id="3218-PP1S121_26V6.1"/>
<dbReference type="EMBL" id="ABEU02000022">
    <property type="protein sequence ID" value="PNR30691.1"/>
    <property type="molecule type" value="Genomic_DNA"/>
</dbReference>
<keyword evidence="4" id="KW-1185">Reference proteome</keyword>
<feature type="region of interest" description="Disordered" evidence="1">
    <location>
        <begin position="1"/>
        <end position="29"/>
    </location>
</feature>
<sequence>MGRVQALLQEEHASSRLPPLPPFSSRAMPNLDTGSLAEFSAIVSRADGSGPVVKNRASTRCQL</sequence>
<reference evidence="2 4" key="2">
    <citation type="journal article" date="2018" name="Plant J.">
        <title>The Physcomitrella patens chromosome-scale assembly reveals moss genome structure and evolution.</title>
        <authorList>
            <person name="Lang D."/>
            <person name="Ullrich K.K."/>
            <person name="Murat F."/>
            <person name="Fuchs J."/>
            <person name="Jenkins J."/>
            <person name="Haas F.B."/>
            <person name="Piednoel M."/>
            <person name="Gundlach H."/>
            <person name="Van Bel M."/>
            <person name="Meyberg R."/>
            <person name="Vives C."/>
            <person name="Morata J."/>
            <person name="Symeonidi A."/>
            <person name="Hiss M."/>
            <person name="Muchero W."/>
            <person name="Kamisugi Y."/>
            <person name="Saleh O."/>
            <person name="Blanc G."/>
            <person name="Decker E.L."/>
            <person name="van Gessel N."/>
            <person name="Grimwood J."/>
            <person name="Hayes R.D."/>
            <person name="Graham S.W."/>
            <person name="Gunter L.E."/>
            <person name="McDaniel S.F."/>
            <person name="Hoernstein S.N.W."/>
            <person name="Larsson A."/>
            <person name="Li F.W."/>
            <person name="Perroud P.F."/>
            <person name="Phillips J."/>
            <person name="Ranjan P."/>
            <person name="Rokshar D.S."/>
            <person name="Rothfels C.J."/>
            <person name="Schneider L."/>
            <person name="Shu S."/>
            <person name="Stevenson D.W."/>
            <person name="Thummler F."/>
            <person name="Tillich M."/>
            <person name="Villarreal Aguilar J.C."/>
            <person name="Widiez T."/>
            <person name="Wong G.K."/>
            <person name="Wymore A."/>
            <person name="Zhang Y."/>
            <person name="Zimmer A.D."/>
            <person name="Quatrano R.S."/>
            <person name="Mayer K.F.X."/>
            <person name="Goodstein D."/>
            <person name="Casacuberta J.M."/>
            <person name="Vandepoele K."/>
            <person name="Reski R."/>
            <person name="Cuming A.C."/>
            <person name="Tuskan G.A."/>
            <person name="Maumus F."/>
            <person name="Salse J."/>
            <person name="Schmutz J."/>
            <person name="Rensing S.A."/>
        </authorList>
    </citation>
    <scope>NUCLEOTIDE SEQUENCE [LARGE SCALE GENOMIC DNA]</scope>
    <source>
        <strain evidence="3 4">cv. Gransden 2004</strain>
    </source>
</reference>
<dbReference type="Gramene" id="Pp3c22_11120V3.1">
    <property type="protein sequence ID" value="PAC:32903754.CDS.1"/>
    <property type="gene ID" value="Pp3c22_11120"/>
</dbReference>
<dbReference type="EnsemblPlants" id="Pp3c22_11120V3.1">
    <property type="protein sequence ID" value="PAC:32903754.CDS.1"/>
    <property type="gene ID" value="Pp3c22_11120"/>
</dbReference>
<dbReference type="Gramene" id="Pp3c22_11120V3.2">
    <property type="protein sequence ID" value="PAC:32903755.CDS.1"/>
    <property type="gene ID" value="Pp3c22_11120"/>
</dbReference>
<dbReference type="AlphaFoldDB" id="A0A2K1IN37"/>
<reference evidence="2 4" key="1">
    <citation type="journal article" date="2008" name="Science">
        <title>The Physcomitrella genome reveals evolutionary insights into the conquest of land by plants.</title>
        <authorList>
            <person name="Rensing S."/>
            <person name="Lang D."/>
            <person name="Zimmer A."/>
            <person name="Terry A."/>
            <person name="Salamov A."/>
            <person name="Shapiro H."/>
            <person name="Nishiyama T."/>
            <person name="Perroud P.-F."/>
            <person name="Lindquist E."/>
            <person name="Kamisugi Y."/>
            <person name="Tanahashi T."/>
            <person name="Sakakibara K."/>
            <person name="Fujita T."/>
            <person name="Oishi K."/>
            <person name="Shin-I T."/>
            <person name="Kuroki Y."/>
            <person name="Toyoda A."/>
            <person name="Suzuki Y."/>
            <person name="Hashimoto A."/>
            <person name="Yamaguchi K."/>
            <person name="Sugano A."/>
            <person name="Kohara Y."/>
            <person name="Fujiyama A."/>
            <person name="Anterola A."/>
            <person name="Aoki S."/>
            <person name="Ashton N."/>
            <person name="Barbazuk W.B."/>
            <person name="Barker E."/>
            <person name="Bennetzen J."/>
            <person name="Bezanilla M."/>
            <person name="Blankenship R."/>
            <person name="Cho S.H."/>
            <person name="Dutcher S."/>
            <person name="Estelle M."/>
            <person name="Fawcett J.A."/>
            <person name="Gundlach H."/>
            <person name="Hanada K."/>
            <person name="Heyl A."/>
            <person name="Hicks K.A."/>
            <person name="Hugh J."/>
            <person name="Lohr M."/>
            <person name="Mayer K."/>
            <person name="Melkozernov A."/>
            <person name="Murata T."/>
            <person name="Nelson D."/>
            <person name="Pils B."/>
            <person name="Prigge M."/>
            <person name="Reiss B."/>
            <person name="Renner T."/>
            <person name="Rombauts S."/>
            <person name="Rushton P."/>
            <person name="Sanderfoot A."/>
            <person name="Schween G."/>
            <person name="Shiu S.-H."/>
            <person name="Stueber K."/>
            <person name="Theodoulou F.L."/>
            <person name="Tu H."/>
            <person name="Van de Peer Y."/>
            <person name="Verrier P.J."/>
            <person name="Waters E."/>
            <person name="Wood A."/>
            <person name="Yang L."/>
            <person name="Cove D."/>
            <person name="Cuming A."/>
            <person name="Hasebe M."/>
            <person name="Lucas S."/>
            <person name="Mishler D.B."/>
            <person name="Reski R."/>
            <person name="Grigoriev I."/>
            <person name="Quatrano R.S."/>
            <person name="Boore J.L."/>
        </authorList>
    </citation>
    <scope>NUCLEOTIDE SEQUENCE [LARGE SCALE GENOMIC DNA]</scope>
    <source>
        <strain evidence="3 4">cv. Gransden 2004</strain>
    </source>
</reference>